<feature type="transmembrane region" description="Helical" evidence="6">
    <location>
        <begin position="250"/>
        <end position="272"/>
    </location>
</feature>
<gene>
    <name evidence="8" type="primary">AUGUSTUS-3.0.2_10997</name>
    <name evidence="8" type="ORF">TcasGA2_TC010997</name>
</gene>
<evidence type="ECO:0000313" key="8">
    <source>
        <dbReference type="EMBL" id="EFA12973.2"/>
    </source>
</evidence>
<evidence type="ECO:0000256" key="5">
    <source>
        <dbReference type="ARBA" id="ARBA00023136"/>
    </source>
</evidence>
<dbReference type="SUPFAM" id="SSF103473">
    <property type="entry name" value="MFS general substrate transporter"/>
    <property type="match status" value="1"/>
</dbReference>
<reference evidence="8 9" key="2">
    <citation type="journal article" date="2010" name="Nucleic Acids Res.">
        <title>BeetleBase in 2010: revisions to provide comprehensive genomic information for Tribolium castaneum.</title>
        <authorList>
            <person name="Kim H.S."/>
            <person name="Murphy T."/>
            <person name="Xia J."/>
            <person name="Caragea D."/>
            <person name="Park Y."/>
            <person name="Beeman R.W."/>
            <person name="Lorenzen M.D."/>
            <person name="Butcher S."/>
            <person name="Manak J.R."/>
            <person name="Brown S.J."/>
        </authorList>
    </citation>
    <scope>NUCLEOTIDE SEQUENCE [LARGE SCALE GENOMIC DNA]</scope>
    <source>
        <strain evidence="8 9">Georgia GA2</strain>
    </source>
</reference>
<feature type="transmembrane region" description="Helical" evidence="6">
    <location>
        <begin position="92"/>
        <end position="110"/>
    </location>
</feature>
<evidence type="ECO:0000256" key="6">
    <source>
        <dbReference type="SAM" id="Phobius"/>
    </source>
</evidence>
<sequence>MDAKFHRVKTKDTDEEEEFAPSEVYRIWKNVLVIGFAFMIHFTAFWGTSNLQSSINADDALGTFTLAAIYASLILSNVFLPTIVIRWFGCKWTIALSFITYMPFIIAQFYPKFYTMIPAGLAVGFGGGPLWCAKCTYLTVISEAYGQLTGTSPEIAVTRFFGVFFMFYQFSQVWGNLISSAVLSSGGISEPTALLTNTTVSNLTSLLSAETVVTSLQDERPNDLCGANFCPGTVTEVANPNLHPPETSKIHLITGIYLACMVGACLVVAIFVDPMNRYGKGRKGSGSGLSGIKLLAVTLKQLAHPYQILILPITMFIGAEQAFIAADFNSLKLRDGYERNIVSNSMQQLHLTKSIPYKNNSLMTTLDNSLDSILVQIGDFGKYQSFMFSLVCFGVILHSGVHVAFVFTAMDVSYRCEIPQCDTVDPQYEPPWLPNAVPYTDTNPAKCTRYIINATQDFGNCTKEGDFTSLTERCDTFVYETREKSILQEYNLQCDDNLWKLTLVGTINNVGQFFGLFISGIISDRFGRKVIFIWGLILCGVCGLLRTLAPTYIWFLVFEFLDAAFGAGSYVCGFIMGVELVGPKKRVLTGTLVSSCYALGEVFAAGSAWFFEDWRPIIYVLYGPPMLLFVYFWIIPESIRWNISKGKIEEAKDTLRRVAKVNGKTISEDALDKLAMADTGDSNKSSISEVFKSPVLMLRLINCFFCWITCAFLFYGLTLNSVALAGNGYLDFILTSLVEIPAYFACIYVVEKMGRKWSLSLSFFMTGISCCVFIFIPKDLHNVSLAMWMLGKFGATAAFTITYVITSELFPTPLRHSLMGACSTFGRIGSMIAPQTPLLAQIWEPLPIIMYTAMATIAGLLTLLFPETVNIKLPDTIDEAISIGKNKNSVPKD</sequence>
<name>D2CG57_TRICA</name>
<dbReference type="InParanoid" id="D2CG57"/>
<dbReference type="STRING" id="7070.D2CG57"/>
<dbReference type="EMBL" id="KQ972004">
    <property type="protein sequence ID" value="EFA12973.2"/>
    <property type="molecule type" value="Genomic_DNA"/>
</dbReference>
<feature type="transmembrane region" description="Helical" evidence="6">
    <location>
        <begin position="552"/>
        <end position="575"/>
    </location>
</feature>
<dbReference type="HOGENOM" id="CLU_001265_33_4_1"/>
<feature type="transmembrane region" description="Helical" evidence="6">
    <location>
        <begin position="757"/>
        <end position="776"/>
    </location>
</feature>
<feature type="transmembrane region" description="Helical" evidence="6">
    <location>
        <begin position="696"/>
        <end position="717"/>
    </location>
</feature>
<accession>D2CG57</accession>
<dbReference type="eggNOG" id="KOG0255">
    <property type="taxonomic scope" value="Eukaryota"/>
</dbReference>
<dbReference type="GO" id="GO:0016020">
    <property type="term" value="C:membrane"/>
    <property type="evidence" value="ECO:0007669"/>
    <property type="project" value="UniProtKB-SubCell"/>
</dbReference>
<keyword evidence="5 6" id="KW-0472">Membrane</keyword>
<dbReference type="InterPro" id="IPR020846">
    <property type="entry name" value="MFS_dom"/>
</dbReference>
<dbReference type="InterPro" id="IPR051951">
    <property type="entry name" value="UNC-93_regulatory"/>
</dbReference>
<dbReference type="GO" id="GO:0022857">
    <property type="term" value="F:transmembrane transporter activity"/>
    <property type="evidence" value="ECO:0007669"/>
    <property type="project" value="InterPro"/>
</dbReference>
<proteinExistence type="inferred from homology"/>
<feature type="transmembrane region" description="Helical" evidence="6">
    <location>
        <begin position="530"/>
        <end position="546"/>
    </location>
</feature>
<dbReference type="CDD" id="cd17317">
    <property type="entry name" value="MFS_SLC22"/>
    <property type="match status" value="1"/>
</dbReference>
<comment type="similarity">
    <text evidence="2">Belongs to the unc-93 family.</text>
</comment>
<protein>
    <submittedName>
        <fullName evidence="8">Organic cation transporter protein-like Protein</fullName>
    </submittedName>
</protein>
<reference evidence="8 9" key="1">
    <citation type="journal article" date="2008" name="Nature">
        <title>The genome of the model beetle and pest Tribolium castaneum.</title>
        <authorList>
            <consortium name="Tribolium Genome Sequencing Consortium"/>
            <person name="Richards S."/>
            <person name="Gibbs R.A."/>
            <person name="Weinstock G.M."/>
            <person name="Brown S.J."/>
            <person name="Denell R."/>
            <person name="Beeman R.W."/>
            <person name="Gibbs R."/>
            <person name="Beeman R.W."/>
            <person name="Brown S.J."/>
            <person name="Bucher G."/>
            <person name="Friedrich M."/>
            <person name="Grimmelikhuijzen C.J."/>
            <person name="Klingler M."/>
            <person name="Lorenzen M."/>
            <person name="Richards S."/>
            <person name="Roth S."/>
            <person name="Schroder R."/>
            <person name="Tautz D."/>
            <person name="Zdobnov E.M."/>
            <person name="Muzny D."/>
            <person name="Gibbs R.A."/>
            <person name="Weinstock G.M."/>
            <person name="Attaway T."/>
            <person name="Bell S."/>
            <person name="Buhay C.J."/>
            <person name="Chandrabose M.N."/>
            <person name="Chavez D."/>
            <person name="Clerk-Blankenburg K.P."/>
            <person name="Cree A."/>
            <person name="Dao M."/>
            <person name="Davis C."/>
            <person name="Chacko J."/>
            <person name="Dinh H."/>
            <person name="Dugan-Rocha S."/>
            <person name="Fowler G."/>
            <person name="Garner T.T."/>
            <person name="Garnes J."/>
            <person name="Gnirke A."/>
            <person name="Hawes A."/>
            <person name="Hernandez J."/>
            <person name="Hines S."/>
            <person name="Holder M."/>
            <person name="Hume J."/>
            <person name="Jhangiani S.N."/>
            <person name="Joshi V."/>
            <person name="Khan Z.M."/>
            <person name="Jackson L."/>
            <person name="Kovar C."/>
            <person name="Kowis A."/>
            <person name="Lee S."/>
            <person name="Lewis L.R."/>
            <person name="Margolis J."/>
            <person name="Morgan M."/>
            <person name="Nazareth L.V."/>
            <person name="Nguyen N."/>
            <person name="Okwuonu G."/>
            <person name="Parker D."/>
            <person name="Richards S."/>
            <person name="Ruiz S.J."/>
            <person name="Santibanez J."/>
            <person name="Savard J."/>
            <person name="Scherer S.E."/>
            <person name="Schneider B."/>
            <person name="Sodergren E."/>
            <person name="Tautz D."/>
            <person name="Vattahil S."/>
            <person name="Villasana D."/>
            <person name="White C.S."/>
            <person name="Wright R."/>
            <person name="Park Y."/>
            <person name="Beeman R.W."/>
            <person name="Lord J."/>
            <person name="Oppert B."/>
            <person name="Lorenzen M."/>
            <person name="Brown S."/>
            <person name="Wang L."/>
            <person name="Savard J."/>
            <person name="Tautz D."/>
            <person name="Richards S."/>
            <person name="Weinstock G."/>
            <person name="Gibbs R.A."/>
            <person name="Liu Y."/>
            <person name="Worley K."/>
            <person name="Weinstock G."/>
            <person name="Elsik C.G."/>
            <person name="Reese J.T."/>
            <person name="Elhaik E."/>
            <person name="Landan G."/>
            <person name="Graur D."/>
            <person name="Arensburger P."/>
            <person name="Atkinson P."/>
            <person name="Beeman R.W."/>
            <person name="Beidler J."/>
            <person name="Brown S.J."/>
            <person name="Demuth J.P."/>
            <person name="Drury D.W."/>
            <person name="Du Y.Z."/>
            <person name="Fujiwara H."/>
            <person name="Lorenzen M."/>
            <person name="Maselli V."/>
            <person name="Osanai M."/>
            <person name="Park Y."/>
            <person name="Robertson H.M."/>
            <person name="Tu Z."/>
            <person name="Wang J.J."/>
            <person name="Wang S."/>
            <person name="Richards S."/>
            <person name="Song H."/>
            <person name="Zhang L."/>
            <person name="Sodergren E."/>
            <person name="Werner D."/>
            <person name="Stanke M."/>
            <person name="Morgenstern B."/>
            <person name="Solovyev V."/>
            <person name="Kosarev P."/>
            <person name="Brown G."/>
            <person name="Chen H.C."/>
            <person name="Ermolaeva O."/>
            <person name="Hlavina W."/>
            <person name="Kapustin Y."/>
            <person name="Kiryutin B."/>
            <person name="Kitts P."/>
            <person name="Maglott D."/>
            <person name="Pruitt K."/>
            <person name="Sapojnikov V."/>
            <person name="Souvorov A."/>
            <person name="Mackey A.J."/>
            <person name="Waterhouse R.M."/>
            <person name="Wyder S."/>
            <person name="Zdobnov E.M."/>
            <person name="Zdobnov E.M."/>
            <person name="Wyder S."/>
            <person name="Kriventseva E.V."/>
            <person name="Kadowaki T."/>
            <person name="Bork P."/>
            <person name="Aranda M."/>
            <person name="Bao R."/>
            <person name="Beermann A."/>
            <person name="Berns N."/>
            <person name="Bolognesi R."/>
            <person name="Bonneton F."/>
            <person name="Bopp D."/>
            <person name="Brown S.J."/>
            <person name="Bucher G."/>
            <person name="Butts T."/>
            <person name="Chaumot A."/>
            <person name="Denell R.E."/>
            <person name="Ferrier D.E."/>
            <person name="Friedrich M."/>
            <person name="Gordon C.M."/>
            <person name="Jindra M."/>
            <person name="Klingler M."/>
            <person name="Lan Q."/>
            <person name="Lattorff H.M."/>
            <person name="Laudet V."/>
            <person name="von Levetsow C."/>
            <person name="Liu Z."/>
            <person name="Lutz R."/>
            <person name="Lynch J.A."/>
            <person name="da Fonseca R.N."/>
            <person name="Posnien N."/>
            <person name="Reuter R."/>
            <person name="Roth S."/>
            <person name="Savard J."/>
            <person name="Schinko J.B."/>
            <person name="Schmitt C."/>
            <person name="Schoppmeier M."/>
            <person name="Schroder R."/>
            <person name="Shippy T.D."/>
            <person name="Simonnet F."/>
            <person name="Marques-Souza H."/>
            <person name="Tautz D."/>
            <person name="Tomoyasu Y."/>
            <person name="Trauner J."/>
            <person name="Van der Zee M."/>
            <person name="Vervoort M."/>
            <person name="Wittkopp N."/>
            <person name="Wimmer E.A."/>
            <person name="Yang X."/>
            <person name="Jones A.K."/>
            <person name="Sattelle D.B."/>
            <person name="Ebert P.R."/>
            <person name="Nelson D."/>
            <person name="Scott J.G."/>
            <person name="Beeman R.W."/>
            <person name="Muthukrishnan S."/>
            <person name="Kramer K.J."/>
            <person name="Arakane Y."/>
            <person name="Beeman R.W."/>
            <person name="Zhu Q."/>
            <person name="Hogenkamp D."/>
            <person name="Dixit R."/>
            <person name="Oppert B."/>
            <person name="Jiang H."/>
            <person name="Zou Z."/>
            <person name="Marshall J."/>
            <person name="Elpidina E."/>
            <person name="Vinokurov K."/>
            <person name="Oppert C."/>
            <person name="Zou Z."/>
            <person name="Evans J."/>
            <person name="Lu Z."/>
            <person name="Zhao P."/>
            <person name="Sumathipala N."/>
            <person name="Altincicek B."/>
            <person name="Vilcinskas A."/>
            <person name="Williams M."/>
            <person name="Hultmark D."/>
            <person name="Hetru C."/>
            <person name="Jiang H."/>
            <person name="Grimmelikhuijzen C.J."/>
            <person name="Hauser F."/>
            <person name="Cazzamali G."/>
            <person name="Williamson M."/>
            <person name="Park Y."/>
            <person name="Li B."/>
            <person name="Tanaka Y."/>
            <person name="Predel R."/>
            <person name="Neupert S."/>
            <person name="Schachtner J."/>
            <person name="Verleyen P."/>
            <person name="Raible F."/>
            <person name="Bork P."/>
            <person name="Friedrich M."/>
            <person name="Walden K.K."/>
            <person name="Robertson H.M."/>
            <person name="Angeli S."/>
            <person name="Foret S."/>
            <person name="Bucher G."/>
            <person name="Schuetz S."/>
            <person name="Maleszka R."/>
            <person name="Wimmer E.A."/>
            <person name="Beeman R.W."/>
            <person name="Lorenzen M."/>
            <person name="Tomoyasu Y."/>
            <person name="Miller S.C."/>
            <person name="Grossmann D."/>
            <person name="Bucher G."/>
        </authorList>
    </citation>
    <scope>NUCLEOTIDE SEQUENCE [LARGE SCALE GENOMIC DNA]</scope>
    <source>
        <strain evidence="8 9">Georgia GA2</strain>
    </source>
</reference>
<feature type="transmembrane region" description="Helical" evidence="6">
    <location>
        <begin position="729"/>
        <end position="750"/>
    </location>
</feature>
<feature type="transmembrane region" description="Helical" evidence="6">
    <location>
        <begin position="788"/>
        <end position="806"/>
    </location>
</feature>
<dbReference type="InterPro" id="IPR036259">
    <property type="entry name" value="MFS_trans_sf"/>
</dbReference>
<evidence type="ECO:0000259" key="7">
    <source>
        <dbReference type="PROSITE" id="PS50850"/>
    </source>
</evidence>
<organism evidence="8 9">
    <name type="scientific">Tribolium castaneum</name>
    <name type="common">Red flour beetle</name>
    <dbReference type="NCBI Taxonomy" id="7070"/>
    <lineage>
        <taxon>Eukaryota</taxon>
        <taxon>Metazoa</taxon>
        <taxon>Ecdysozoa</taxon>
        <taxon>Arthropoda</taxon>
        <taxon>Hexapoda</taxon>
        <taxon>Insecta</taxon>
        <taxon>Pterygota</taxon>
        <taxon>Neoptera</taxon>
        <taxon>Endopterygota</taxon>
        <taxon>Coleoptera</taxon>
        <taxon>Polyphaga</taxon>
        <taxon>Cucujiformia</taxon>
        <taxon>Tenebrionidae</taxon>
        <taxon>Tenebrionidae incertae sedis</taxon>
        <taxon>Tribolium</taxon>
    </lineage>
</organism>
<dbReference type="InterPro" id="IPR005828">
    <property type="entry name" value="MFS_sugar_transport-like"/>
</dbReference>
<feature type="transmembrane region" description="Helical" evidence="6">
    <location>
        <begin position="386"/>
        <end position="407"/>
    </location>
</feature>
<keyword evidence="4 6" id="KW-1133">Transmembrane helix</keyword>
<dbReference type="PROSITE" id="PS00216">
    <property type="entry name" value="SUGAR_TRANSPORT_1"/>
    <property type="match status" value="1"/>
</dbReference>
<dbReference type="PANTHER" id="PTHR19444:SF50">
    <property type="match status" value="1"/>
</dbReference>
<feature type="transmembrane region" description="Helical" evidence="6">
    <location>
        <begin position="587"/>
        <end position="611"/>
    </location>
</feature>
<dbReference type="PANTHER" id="PTHR19444">
    <property type="entry name" value="UNC-93 RELATED"/>
    <property type="match status" value="1"/>
</dbReference>
<evidence type="ECO:0000256" key="1">
    <source>
        <dbReference type="ARBA" id="ARBA00004141"/>
    </source>
</evidence>
<keyword evidence="9" id="KW-1185">Reference proteome</keyword>
<keyword evidence="3 6" id="KW-0812">Transmembrane</keyword>
<feature type="domain" description="Major facilitator superfamily (MFS) profile" evidence="7">
    <location>
        <begin position="461"/>
        <end position="870"/>
    </location>
</feature>
<evidence type="ECO:0000313" key="9">
    <source>
        <dbReference type="Proteomes" id="UP000007266"/>
    </source>
</evidence>
<dbReference type="Proteomes" id="UP000007266">
    <property type="component" value="Unassembled WGS sequence"/>
</dbReference>
<dbReference type="Gene3D" id="1.20.1250.20">
    <property type="entry name" value="MFS general substrate transporter like domains"/>
    <property type="match status" value="2"/>
</dbReference>
<comment type="subcellular location">
    <subcellularLocation>
        <location evidence="1">Membrane</location>
        <topology evidence="1">Multi-pass membrane protein</topology>
    </subcellularLocation>
</comment>
<dbReference type="Pfam" id="PF00083">
    <property type="entry name" value="Sugar_tr"/>
    <property type="match status" value="1"/>
</dbReference>
<dbReference type="AlphaFoldDB" id="D2CG57"/>
<evidence type="ECO:0000256" key="4">
    <source>
        <dbReference type="ARBA" id="ARBA00022989"/>
    </source>
</evidence>
<evidence type="ECO:0000256" key="2">
    <source>
        <dbReference type="ARBA" id="ARBA00009172"/>
    </source>
</evidence>
<dbReference type="InterPro" id="IPR005829">
    <property type="entry name" value="Sugar_transporter_CS"/>
</dbReference>
<feature type="transmembrane region" description="Helical" evidence="6">
    <location>
        <begin position="617"/>
        <end position="635"/>
    </location>
</feature>
<feature type="transmembrane region" description="Helical" evidence="6">
    <location>
        <begin position="31"/>
        <end position="48"/>
    </location>
</feature>
<dbReference type="FunCoup" id="D2CG57">
    <property type="interactions" value="4"/>
</dbReference>
<evidence type="ECO:0000256" key="3">
    <source>
        <dbReference type="ARBA" id="ARBA00022692"/>
    </source>
</evidence>
<feature type="transmembrane region" description="Helical" evidence="6">
    <location>
        <begin position="60"/>
        <end position="80"/>
    </location>
</feature>
<dbReference type="PROSITE" id="PS50850">
    <property type="entry name" value="MFS"/>
    <property type="match status" value="1"/>
</dbReference>